<dbReference type="Proteomes" id="UP000185628">
    <property type="component" value="Unassembled WGS sequence"/>
</dbReference>
<feature type="binding site" evidence="13">
    <location>
        <position position="168"/>
    </location>
    <ligand>
        <name>substrate</name>
    </ligand>
</feature>
<keyword evidence="9 12" id="KW-0560">Oxidoreductase</keyword>
<dbReference type="InterPro" id="IPR010190">
    <property type="entry name" value="Diaminopimelate_DH_Ddh"/>
</dbReference>
<keyword evidence="16" id="KW-1185">Reference proteome</keyword>
<proteinExistence type="inferred from homology"/>
<dbReference type="OrthoDB" id="9774191at2"/>
<feature type="binding site" evidence="13">
    <location>
        <position position="243"/>
    </location>
    <ligand>
        <name>substrate</name>
    </ligand>
</feature>
<comment type="similarity">
    <text evidence="2 12">Belongs to the diaminopimelate dehydrogenase family.</text>
</comment>
<comment type="subunit">
    <text evidence="3 12">Homodimer.</text>
</comment>
<keyword evidence="10 12" id="KW-0457">Lysine biosynthesis</keyword>
<dbReference type="CDD" id="cd02270">
    <property type="entry name" value="meso-DAPDH_N"/>
    <property type="match status" value="1"/>
</dbReference>
<keyword evidence="7 12" id="KW-0521">NADP</keyword>
<feature type="binding site" evidence="13">
    <location>
        <position position="143"/>
    </location>
    <ligand>
        <name>substrate</name>
    </ligand>
</feature>
<dbReference type="NCBIfam" id="TIGR01921">
    <property type="entry name" value="DAP-DH"/>
    <property type="match status" value="1"/>
</dbReference>
<evidence type="ECO:0000256" key="3">
    <source>
        <dbReference type="ARBA" id="ARBA00011738"/>
    </source>
</evidence>
<feature type="binding site" evidence="13">
    <location>
        <position position="269"/>
    </location>
    <ligand>
        <name>substrate</name>
    </ligand>
</feature>
<keyword evidence="8 12" id="KW-0220">Diaminopimelate biosynthesis</keyword>
<keyword evidence="13" id="KW-0547">Nucleotide-binding</keyword>
<evidence type="ECO:0000256" key="1">
    <source>
        <dbReference type="ARBA" id="ARBA00004896"/>
    </source>
</evidence>
<protein>
    <recommendedName>
        <fullName evidence="5 12">Meso-diaminopimelate D-dehydrogenase</fullName>
        <shortName evidence="12">DAPDH</shortName>
        <shortName evidence="12">Meso-DAP dehydrogenase</shortName>
        <ecNumber evidence="4 12">1.4.1.16</ecNumber>
    </recommendedName>
</protein>
<evidence type="ECO:0000256" key="6">
    <source>
        <dbReference type="ARBA" id="ARBA00022605"/>
    </source>
</evidence>
<dbReference type="SUPFAM" id="SSF51735">
    <property type="entry name" value="NAD(P)-binding Rossmann-fold domains"/>
    <property type="match status" value="1"/>
</dbReference>
<dbReference type="UniPathway" id="UPA00034">
    <property type="reaction ID" value="UER00026"/>
</dbReference>
<dbReference type="Gene3D" id="3.40.50.720">
    <property type="entry name" value="NAD(P)-binding Rossmann-like Domain"/>
    <property type="match status" value="1"/>
</dbReference>
<evidence type="ECO:0000313" key="15">
    <source>
        <dbReference type="EMBL" id="OKL54422.1"/>
    </source>
</evidence>
<evidence type="ECO:0000313" key="16">
    <source>
        <dbReference type="Proteomes" id="UP000185628"/>
    </source>
</evidence>
<feature type="binding site" evidence="13">
    <location>
        <begin position="64"/>
        <end position="67"/>
    </location>
    <ligand>
        <name>NADP(+)</name>
        <dbReference type="ChEBI" id="CHEBI:58349"/>
    </ligand>
</feature>
<dbReference type="Pfam" id="PF16654">
    <property type="entry name" value="DAPDH_C"/>
    <property type="match status" value="1"/>
</dbReference>
<name>A0A1Q5Q413_9ACTO</name>
<comment type="caution">
    <text evidence="15">The sequence shown here is derived from an EMBL/GenBank/DDBJ whole genome shotgun (WGS) entry which is preliminary data.</text>
</comment>
<evidence type="ECO:0000256" key="5">
    <source>
        <dbReference type="ARBA" id="ARBA00021654"/>
    </source>
</evidence>
<dbReference type="GO" id="GO:0009089">
    <property type="term" value="P:lysine biosynthetic process via diaminopimelate"/>
    <property type="evidence" value="ECO:0007669"/>
    <property type="project" value="UniProtKB-UniRule"/>
</dbReference>
<dbReference type="PIRSF" id="PIRSF025648">
    <property type="entry name" value="DDH"/>
    <property type="match status" value="1"/>
</dbReference>
<accession>A0A1Q5Q413</accession>
<dbReference type="GO" id="GO:0000166">
    <property type="term" value="F:nucleotide binding"/>
    <property type="evidence" value="ECO:0007669"/>
    <property type="project" value="UniProtKB-KW"/>
</dbReference>
<gene>
    <name evidence="15" type="ORF">BSZ39_04135</name>
</gene>
<feature type="binding site" evidence="13">
    <location>
        <position position="194"/>
    </location>
    <ligand>
        <name>substrate</name>
    </ligand>
</feature>
<comment type="pathway">
    <text evidence="1 12">Amino-acid biosynthesis; L-lysine biosynthesis via DAP pathway; DL-2,6-diaminopimelate from (S)-tetrahydrodipicolinate: step 1/1.</text>
</comment>
<feature type="binding site" evidence="13">
    <location>
        <begin position="10"/>
        <end position="13"/>
    </location>
    <ligand>
        <name>NADP(+)</name>
        <dbReference type="ChEBI" id="CHEBI:58349"/>
    </ligand>
</feature>
<keyword evidence="6 12" id="KW-0028">Amino-acid biosynthesis</keyword>
<evidence type="ECO:0000259" key="14">
    <source>
        <dbReference type="Pfam" id="PF16654"/>
    </source>
</evidence>
<evidence type="ECO:0000256" key="2">
    <source>
        <dbReference type="ARBA" id="ARBA00007442"/>
    </source>
</evidence>
<dbReference type="Gene3D" id="3.30.360.10">
    <property type="entry name" value="Dihydrodipicolinate Reductase, domain 2"/>
    <property type="match status" value="1"/>
</dbReference>
<evidence type="ECO:0000256" key="7">
    <source>
        <dbReference type="ARBA" id="ARBA00022857"/>
    </source>
</evidence>
<evidence type="ECO:0000256" key="13">
    <source>
        <dbReference type="PIRSR" id="PIRSR025648-1"/>
    </source>
</evidence>
<organism evidence="15 16">
    <name type="scientific">Bowdeniella nasicola</name>
    <dbReference type="NCBI Taxonomy" id="208480"/>
    <lineage>
        <taxon>Bacteria</taxon>
        <taxon>Bacillati</taxon>
        <taxon>Actinomycetota</taxon>
        <taxon>Actinomycetes</taxon>
        <taxon>Actinomycetales</taxon>
        <taxon>Actinomycetaceae</taxon>
        <taxon>Bowdeniella</taxon>
    </lineage>
</organism>
<dbReference type="EC" id="1.4.1.16" evidence="4 12"/>
<dbReference type="RefSeq" id="WP_073716123.1">
    <property type="nucleotide sequence ID" value="NZ_MQVR01000016.1"/>
</dbReference>
<evidence type="ECO:0000256" key="8">
    <source>
        <dbReference type="ARBA" id="ARBA00022915"/>
    </source>
</evidence>
<evidence type="ECO:0000256" key="11">
    <source>
        <dbReference type="ARBA" id="ARBA00052023"/>
    </source>
</evidence>
<feature type="binding site" evidence="13">
    <location>
        <begin position="34"/>
        <end position="36"/>
    </location>
    <ligand>
        <name>NADP(+)</name>
        <dbReference type="ChEBI" id="CHEBI:58349"/>
    </ligand>
</feature>
<dbReference type="AlphaFoldDB" id="A0A1Q5Q413"/>
<feature type="domain" description="Meso-diaminopimelate D-dehydrogenase C-terminal" evidence="14">
    <location>
        <begin position="117"/>
        <end position="267"/>
    </location>
</feature>
<dbReference type="InterPro" id="IPR032094">
    <property type="entry name" value="Meso-DAP_DH_C"/>
</dbReference>
<feature type="binding site" evidence="13">
    <location>
        <begin position="116"/>
        <end position="120"/>
    </location>
    <ligand>
        <name>NADP(+)</name>
        <dbReference type="ChEBI" id="CHEBI:58349"/>
    </ligand>
</feature>
<dbReference type="InterPro" id="IPR036291">
    <property type="entry name" value="NAD(P)-bd_dom_sf"/>
</dbReference>
<sequence length="319" mass="34423">MTIRVGVAGYGNLGASVAALVRAQPDMELVGVFSRRSNLTIDVPVFPADEAAAHADEIDVMFLCLGSATDIPEQAPDFARHFTTVDTYDNHHLIPAHRAAMDEAARAGGNLAVVATGWDPGLFSFNRVLANALFPEPKQHTFWGRGVSQGHSDAVRRIAGVRRAAQYTIPNTEAIAAAKRGEAGGLTGQQAHVRDVYVVADAADHERIEREIREMPEYFVGYEVHVTFVDEETLEAEHTGMPHGGHVITSGIVNDTRASIEFQLELERNPDFTAACQVAYGRAAARLAAEGKTGALTVLEIPPYLLSPLGIDELVESFV</sequence>
<comment type="function">
    <text evidence="12">Catalyzes the reversible NADPH-dependent reductive amination of L-2-amino-6-oxopimelate, the acyclic form of L-tetrahydrodipicolinate, to generate the meso compound, D,L-2,6-diaminopimelate.</text>
</comment>
<evidence type="ECO:0000256" key="10">
    <source>
        <dbReference type="ARBA" id="ARBA00023154"/>
    </source>
</evidence>
<dbReference type="GO" id="GO:0019877">
    <property type="term" value="P:diaminopimelate biosynthetic process"/>
    <property type="evidence" value="ECO:0007669"/>
    <property type="project" value="UniProtKB-UniRule"/>
</dbReference>
<comment type="catalytic activity">
    <reaction evidence="11 12">
        <text>meso-2,6-diaminopimelate + NADP(+) + H2O = (S)-2-amino-6-oxoheptanedioate + NH4(+) + NADPH + H(+)</text>
        <dbReference type="Rhea" id="RHEA:13561"/>
        <dbReference type="ChEBI" id="CHEBI:15377"/>
        <dbReference type="ChEBI" id="CHEBI:15378"/>
        <dbReference type="ChEBI" id="CHEBI:28938"/>
        <dbReference type="ChEBI" id="CHEBI:57783"/>
        <dbReference type="ChEBI" id="CHEBI:57791"/>
        <dbReference type="ChEBI" id="CHEBI:58349"/>
        <dbReference type="ChEBI" id="CHEBI:58556"/>
        <dbReference type="EC" id="1.4.1.16"/>
    </reaction>
</comment>
<dbReference type="SUPFAM" id="SSF55347">
    <property type="entry name" value="Glyceraldehyde-3-phosphate dehydrogenase-like, C-terminal domain"/>
    <property type="match status" value="1"/>
</dbReference>
<reference evidence="16" key="1">
    <citation type="submission" date="2016-12" db="EMBL/GenBank/DDBJ databases">
        <authorList>
            <person name="Meng X."/>
        </authorList>
    </citation>
    <scope>NUCLEOTIDE SEQUENCE [LARGE SCALE GENOMIC DNA]</scope>
    <source>
        <strain evidence="16">DSM 19116</strain>
    </source>
</reference>
<evidence type="ECO:0000256" key="4">
    <source>
        <dbReference type="ARBA" id="ARBA00012080"/>
    </source>
</evidence>
<evidence type="ECO:0000256" key="9">
    <source>
        <dbReference type="ARBA" id="ARBA00023002"/>
    </source>
</evidence>
<evidence type="ECO:0000256" key="12">
    <source>
        <dbReference type="PIRNR" id="PIRNR025648"/>
    </source>
</evidence>
<dbReference type="GO" id="GO:0047850">
    <property type="term" value="F:diaminopimelate dehydrogenase activity"/>
    <property type="evidence" value="ECO:0007669"/>
    <property type="project" value="UniProtKB-UniRule"/>
</dbReference>
<dbReference type="EMBL" id="MQVR01000016">
    <property type="protein sequence ID" value="OKL54422.1"/>
    <property type="molecule type" value="Genomic_DNA"/>
</dbReference>
<feature type="binding site" evidence="13">
    <location>
        <begin position="87"/>
        <end position="89"/>
    </location>
    <ligand>
        <name>NADP(+)</name>
        <dbReference type="ChEBI" id="CHEBI:58349"/>
    </ligand>
</feature>